<dbReference type="STRING" id="1882918.BCY86_02280"/>
<protein>
    <recommendedName>
        <fullName evidence="4">Ketosynthase family 3 (KS3) domain-containing protein</fullName>
    </recommendedName>
</protein>
<dbReference type="FunFam" id="3.40.47.10:FF:000029">
    <property type="entry name" value="3-oxoacyl-[acyl-carrier-protein] synthase 1"/>
    <property type="match status" value="1"/>
</dbReference>
<dbReference type="PANTHER" id="PTHR11712">
    <property type="entry name" value="POLYKETIDE SYNTHASE-RELATED"/>
    <property type="match status" value="1"/>
</dbReference>
<comment type="similarity">
    <text evidence="1 3">Belongs to the thiolase-like superfamily. Beta-ketoacyl-ACP synthases family.</text>
</comment>
<evidence type="ECO:0000256" key="3">
    <source>
        <dbReference type="RuleBase" id="RU003694"/>
    </source>
</evidence>
<evidence type="ECO:0000313" key="5">
    <source>
        <dbReference type="EMBL" id="APR99632.1"/>
    </source>
</evidence>
<evidence type="ECO:0000256" key="2">
    <source>
        <dbReference type="ARBA" id="ARBA00022679"/>
    </source>
</evidence>
<dbReference type="SMART" id="SM00825">
    <property type="entry name" value="PKS_KS"/>
    <property type="match status" value="1"/>
</dbReference>
<dbReference type="InterPro" id="IPR014030">
    <property type="entry name" value="Ketoacyl_synth_N"/>
</dbReference>
<dbReference type="KEGG" id="pabo:BCY86_02280"/>
<dbReference type="InterPro" id="IPR014031">
    <property type="entry name" value="Ketoacyl_synth_C"/>
</dbReference>
<dbReference type="InterPro" id="IPR000794">
    <property type="entry name" value="Beta-ketoacyl_synthase"/>
</dbReference>
<dbReference type="Pfam" id="PF00109">
    <property type="entry name" value="ketoacyl-synt"/>
    <property type="match status" value="1"/>
</dbReference>
<keyword evidence="6" id="KW-1185">Reference proteome</keyword>
<dbReference type="PROSITE" id="PS52004">
    <property type="entry name" value="KS3_2"/>
    <property type="match status" value="1"/>
</dbReference>
<dbReference type="AlphaFoldDB" id="A0A1L6MVT0"/>
<dbReference type="Pfam" id="PF02801">
    <property type="entry name" value="Ketoacyl-synt_C"/>
    <property type="match status" value="1"/>
</dbReference>
<evidence type="ECO:0000313" key="6">
    <source>
        <dbReference type="Proteomes" id="UP000185544"/>
    </source>
</evidence>
<evidence type="ECO:0000256" key="1">
    <source>
        <dbReference type="ARBA" id="ARBA00008467"/>
    </source>
</evidence>
<dbReference type="Proteomes" id="UP000185544">
    <property type="component" value="Chromosome"/>
</dbReference>
<evidence type="ECO:0000259" key="4">
    <source>
        <dbReference type="PROSITE" id="PS52004"/>
    </source>
</evidence>
<dbReference type="SUPFAM" id="SSF53901">
    <property type="entry name" value="Thiolase-like"/>
    <property type="match status" value="2"/>
</dbReference>
<dbReference type="PROSITE" id="PS00606">
    <property type="entry name" value="KS3_1"/>
    <property type="match status" value="1"/>
</dbReference>
<proteinExistence type="inferred from homology"/>
<dbReference type="InterPro" id="IPR016039">
    <property type="entry name" value="Thiolase-like"/>
</dbReference>
<sequence length="436" mass="46061">MLNFFPHPSISPTPRALITGVGVVSSIGLGRAAFFEALKRGQSGISPIEAFDVSTLGRKYGGEVKNFHPPDHLTSAELHRMGRCSAMALAAARMAIADAHLPLKSLKGPRTAVVIGTTMGEAQILEELDHAWIAQGPHAIKKTMIPKFGSTLLPIHIARAIGAEGMALTLPAACAAGNYAIGFASDLIRSRRADIVITGAAELLQELQFTGFVRLAAMAPERCQPFDLNRQGLIVGEGAGILVIESEKHAIQRNATPQAEIGGYGLSCDAYHITRPHPKAEGSIRAMRWAIERSGITPAQVDFINAHGTGTRANDVIETKVIKEIFGTQSIPVSSIKGMLGHCMGAASALEAISCVLTLETNTYPPTLGYETPDPECDLNVVGNQAKMGKADIVLNNSLAFGGYNAVICFAKPERLPPPGEICASLQSSSSSEAIA</sequence>
<dbReference type="EMBL" id="CP016908">
    <property type="protein sequence ID" value="APR99632.1"/>
    <property type="molecule type" value="Genomic_DNA"/>
</dbReference>
<dbReference type="Gene3D" id="3.40.47.10">
    <property type="match status" value="1"/>
</dbReference>
<feature type="domain" description="Ketosynthase family 3 (KS3)" evidence="4">
    <location>
        <begin position="13"/>
        <end position="412"/>
    </location>
</feature>
<dbReference type="InterPro" id="IPR020841">
    <property type="entry name" value="PKS_Beta-ketoAc_synthase_dom"/>
</dbReference>
<gene>
    <name evidence="5" type="ORF">BCY86_02280</name>
</gene>
<organism evidence="5 6">
    <name type="scientific">Pajaroellobacter abortibovis</name>
    <dbReference type="NCBI Taxonomy" id="1882918"/>
    <lineage>
        <taxon>Bacteria</taxon>
        <taxon>Pseudomonadati</taxon>
        <taxon>Myxococcota</taxon>
        <taxon>Polyangia</taxon>
        <taxon>Polyangiales</taxon>
        <taxon>Polyangiaceae</taxon>
    </lineage>
</organism>
<dbReference type="CDD" id="cd00834">
    <property type="entry name" value="KAS_I_II"/>
    <property type="match status" value="1"/>
</dbReference>
<dbReference type="RefSeq" id="WP_075276280.1">
    <property type="nucleotide sequence ID" value="NZ_CP016908.1"/>
</dbReference>
<reference evidence="5 6" key="1">
    <citation type="submission" date="2016-08" db="EMBL/GenBank/DDBJ databases">
        <title>Identification and validation of antigenic proteins from Pajaroellobacter abortibovis using de-novo genome sequence assembly and reverse vaccinology.</title>
        <authorList>
            <person name="Welly B.T."/>
            <person name="Miller M.R."/>
            <person name="Stott J.L."/>
            <person name="Blanchard M.T."/>
            <person name="Islas-Trejo A.D."/>
            <person name="O'Rourke S.M."/>
            <person name="Young A.E."/>
            <person name="Medrano J.F."/>
            <person name="Van Eenennaam A.L."/>
        </authorList>
    </citation>
    <scope>NUCLEOTIDE SEQUENCE [LARGE SCALE GENOMIC DNA]</scope>
    <source>
        <strain evidence="5 6">BTF92-0548A/99-0131</strain>
    </source>
</reference>
<dbReference type="GO" id="GO:0006633">
    <property type="term" value="P:fatty acid biosynthetic process"/>
    <property type="evidence" value="ECO:0007669"/>
    <property type="project" value="InterPro"/>
</dbReference>
<accession>A0A1L6MVT0</accession>
<name>A0A1L6MVT0_9BACT</name>
<keyword evidence="2 3" id="KW-0808">Transferase</keyword>
<dbReference type="OrthoDB" id="9816204at2"/>
<dbReference type="GO" id="GO:0004315">
    <property type="term" value="F:3-oxoacyl-[acyl-carrier-protein] synthase activity"/>
    <property type="evidence" value="ECO:0007669"/>
    <property type="project" value="InterPro"/>
</dbReference>
<dbReference type="PANTHER" id="PTHR11712:SF336">
    <property type="entry name" value="3-OXOACYL-[ACYL-CARRIER-PROTEIN] SYNTHASE, MITOCHONDRIAL"/>
    <property type="match status" value="1"/>
</dbReference>
<dbReference type="InterPro" id="IPR018201">
    <property type="entry name" value="Ketoacyl_synth_AS"/>
</dbReference>